<keyword evidence="2" id="KW-1185">Reference proteome</keyword>
<proteinExistence type="predicted"/>
<dbReference type="AlphaFoldDB" id="A0A5C3QDI0"/>
<evidence type="ECO:0000313" key="1">
    <source>
        <dbReference type="EMBL" id="TFK99616.1"/>
    </source>
</evidence>
<evidence type="ECO:0000313" key="2">
    <source>
        <dbReference type="Proteomes" id="UP000305067"/>
    </source>
</evidence>
<organism evidence="1 2">
    <name type="scientific">Pterulicium gracile</name>
    <dbReference type="NCBI Taxonomy" id="1884261"/>
    <lineage>
        <taxon>Eukaryota</taxon>
        <taxon>Fungi</taxon>
        <taxon>Dikarya</taxon>
        <taxon>Basidiomycota</taxon>
        <taxon>Agaricomycotina</taxon>
        <taxon>Agaricomycetes</taxon>
        <taxon>Agaricomycetidae</taxon>
        <taxon>Agaricales</taxon>
        <taxon>Pleurotineae</taxon>
        <taxon>Pterulaceae</taxon>
        <taxon>Pterulicium</taxon>
    </lineage>
</organism>
<reference evidence="1 2" key="1">
    <citation type="journal article" date="2019" name="Nat. Ecol. Evol.">
        <title>Megaphylogeny resolves global patterns of mushroom evolution.</title>
        <authorList>
            <person name="Varga T."/>
            <person name="Krizsan K."/>
            <person name="Foldi C."/>
            <person name="Dima B."/>
            <person name="Sanchez-Garcia M."/>
            <person name="Sanchez-Ramirez S."/>
            <person name="Szollosi G.J."/>
            <person name="Szarkandi J.G."/>
            <person name="Papp V."/>
            <person name="Albert L."/>
            <person name="Andreopoulos W."/>
            <person name="Angelini C."/>
            <person name="Antonin V."/>
            <person name="Barry K.W."/>
            <person name="Bougher N.L."/>
            <person name="Buchanan P."/>
            <person name="Buyck B."/>
            <person name="Bense V."/>
            <person name="Catcheside P."/>
            <person name="Chovatia M."/>
            <person name="Cooper J."/>
            <person name="Damon W."/>
            <person name="Desjardin D."/>
            <person name="Finy P."/>
            <person name="Geml J."/>
            <person name="Haridas S."/>
            <person name="Hughes K."/>
            <person name="Justo A."/>
            <person name="Karasinski D."/>
            <person name="Kautmanova I."/>
            <person name="Kiss B."/>
            <person name="Kocsube S."/>
            <person name="Kotiranta H."/>
            <person name="LaButti K.M."/>
            <person name="Lechner B.E."/>
            <person name="Liimatainen K."/>
            <person name="Lipzen A."/>
            <person name="Lukacs Z."/>
            <person name="Mihaltcheva S."/>
            <person name="Morgado L.N."/>
            <person name="Niskanen T."/>
            <person name="Noordeloos M.E."/>
            <person name="Ohm R.A."/>
            <person name="Ortiz-Santana B."/>
            <person name="Ovrebo C."/>
            <person name="Racz N."/>
            <person name="Riley R."/>
            <person name="Savchenko A."/>
            <person name="Shiryaev A."/>
            <person name="Soop K."/>
            <person name="Spirin V."/>
            <person name="Szebenyi C."/>
            <person name="Tomsovsky M."/>
            <person name="Tulloss R.E."/>
            <person name="Uehling J."/>
            <person name="Grigoriev I.V."/>
            <person name="Vagvolgyi C."/>
            <person name="Papp T."/>
            <person name="Martin F.M."/>
            <person name="Miettinen O."/>
            <person name="Hibbett D.S."/>
            <person name="Nagy L.G."/>
        </authorList>
    </citation>
    <scope>NUCLEOTIDE SEQUENCE [LARGE SCALE GENOMIC DNA]</scope>
    <source>
        <strain evidence="1 2">CBS 309.79</strain>
    </source>
</reference>
<sequence>MRSDNDRGLWSVHNVGGWVSQGNEVAVRVNKLVEGANVETQGTMGKAKKLRYYSSVENIGGGANGKGEVWISKVKTAAATTAKFNAYDLQIGVVAHQLAGLSHGVQGFNVVDNILQGACYSREELHNFHCLIITINGEGDQRQKTAMPSSEIISNSDKALIVRSCNLKITHLNLKIIQAVNASRMLVRA</sequence>
<name>A0A5C3QDI0_9AGAR</name>
<dbReference type="EMBL" id="ML178832">
    <property type="protein sequence ID" value="TFK99616.1"/>
    <property type="molecule type" value="Genomic_DNA"/>
</dbReference>
<accession>A0A5C3QDI0</accession>
<gene>
    <name evidence="1" type="ORF">BDV98DRAFT_657117</name>
</gene>
<dbReference type="Proteomes" id="UP000305067">
    <property type="component" value="Unassembled WGS sequence"/>
</dbReference>
<protein>
    <submittedName>
        <fullName evidence="1">Uncharacterized protein</fullName>
    </submittedName>
</protein>